<dbReference type="CDD" id="cd17324">
    <property type="entry name" value="MFS_NepI_like"/>
    <property type="match status" value="1"/>
</dbReference>
<evidence type="ECO:0000256" key="2">
    <source>
        <dbReference type="ARBA" id="ARBA00008335"/>
    </source>
</evidence>
<gene>
    <name evidence="10" type="ORF">H8S33_08655</name>
</gene>
<comment type="caution">
    <text evidence="10">The sequence shown here is derived from an EMBL/GenBank/DDBJ whole genome shotgun (WGS) entry which is preliminary data.</text>
</comment>
<dbReference type="GO" id="GO:0022857">
    <property type="term" value="F:transmembrane transporter activity"/>
    <property type="evidence" value="ECO:0007669"/>
    <property type="project" value="InterPro"/>
</dbReference>
<protein>
    <submittedName>
        <fullName evidence="10">MFS transporter</fullName>
    </submittedName>
</protein>
<keyword evidence="7 8" id="KW-0472">Membrane</keyword>
<feature type="transmembrane region" description="Helical" evidence="8">
    <location>
        <begin position="114"/>
        <end position="132"/>
    </location>
</feature>
<keyword evidence="4" id="KW-1003">Cell membrane</keyword>
<feature type="transmembrane region" description="Helical" evidence="8">
    <location>
        <begin position="21"/>
        <end position="43"/>
    </location>
</feature>
<keyword evidence="5 8" id="KW-0812">Transmembrane</keyword>
<dbReference type="PANTHER" id="PTHR43271">
    <property type="entry name" value="BLL2771 PROTEIN"/>
    <property type="match status" value="1"/>
</dbReference>
<evidence type="ECO:0000256" key="4">
    <source>
        <dbReference type="ARBA" id="ARBA00022475"/>
    </source>
</evidence>
<organism evidence="10 11">
    <name type="scientific">Ornithinibacillus hominis</name>
    <dbReference type="NCBI Taxonomy" id="2763055"/>
    <lineage>
        <taxon>Bacteria</taxon>
        <taxon>Bacillati</taxon>
        <taxon>Bacillota</taxon>
        <taxon>Bacilli</taxon>
        <taxon>Bacillales</taxon>
        <taxon>Bacillaceae</taxon>
        <taxon>Ornithinibacillus</taxon>
    </lineage>
</organism>
<evidence type="ECO:0000256" key="7">
    <source>
        <dbReference type="ARBA" id="ARBA00023136"/>
    </source>
</evidence>
<evidence type="ECO:0000313" key="11">
    <source>
        <dbReference type="Proteomes" id="UP000637359"/>
    </source>
</evidence>
<dbReference type="AlphaFoldDB" id="A0A923L5I8"/>
<comment type="subcellular location">
    <subcellularLocation>
        <location evidence="1">Cell membrane</location>
        <topology evidence="1">Multi-pass membrane protein</topology>
    </subcellularLocation>
</comment>
<evidence type="ECO:0000313" key="10">
    <source>
        <dbReference type="EMBL" id="MBC5636885.1"/>
    </source>
</evidence>
<dbReference type="SUPFAM" id="SSF103473">
    <property type="entry name" value="MFS general substrate transporter"/>
    <property type="match status" value="1"/>
</dbReference>
<dbReference type="PANTHER" id="PTHR43271:SF2">
    <property type="entry name" value="BLL2771 PROTEIN"/>
    <property type="match status" value="1"/>
</dbReference>
<evidence type="ECO:0000256" key="6">
    <source>
        <dbReference type="ARBA" id="ARBA00022989"/>
    </source>
</evidence>
<feature type="transmembrane region" description="Helical" evidence="8">
    <location>
        <begin position="221"/>
        <end position="245"/>
    </location>
</feature>
<name>A0A923L5I8_9BACI</name>
<feature type="transmembrane region" description="Helical" evidence="8">
    <location>
        <begin position="55"/>
        <end position="72"/>
    </location>
</feature>
<feature type="transmembrane region" description="Helical" evidence="8">
    <location>
        <begin position="84"/>
        <end position="108"/>
    </location>
</feature>
<feature type="domain" description="Major facilitator superfamily (MFS) profile" evidence="9">
    <location>
        <begin position="18"/>
        <end position="394"/>
    </location>
</feature>
<feature type="transmembrane region" description="Helical" evidence="8">
    <location>
        <begin position="345"/>
        <end position="365"/>
    </location>
</feature>
<dbReference type="PROSITE" id="PS50850">
    <property type="entry name" value="MFS"/>
    <property type="match status" value="1"/>
</dbReference>
<comment type="similarity">
    <text evidence="2">Belongs to the major facilitator superfamily.</text>
</comment>
<feature type="transmembrane region" description="Helical" evidence="8">
    <location>
        <begin position="281"/>
        <end position="303"/>
    </location>
</feature>
<dbReference type="InterPro" id="IPR011701">
    <property type="entry name" value="MFS"/>
</dbReference>
<feature type="transmembrane region" description="Helical" evidence="8">
    <location>
        <begin position="257"/>
        <end position="274"/>
    </location>
</feature>
<evidence type="ECO:0000256" key="5">
    <source>
        <dbReference type="ARBA" id="ARBA00022692"/>
    </source>
</evidence>
<feature type="transmembrane region" description="Helical" evidence="8">
    <location>
        <begin position="309"/>
        <end position="333"/>
    </location>
</feature>
<evidence type="ECO:0000256" key="3">
    <source>
        <dbReference type="ARBA" id="ARBA00022448"/>
    </source>
</evidence>
<feature type="transmembrane region" description="Helical" evidence="8">
    <location>
        <begin position="139"/>
        <end position="160"/>
    </location>
</feature>
<keyword evidence="6 8" id="KW-1133">Transmembrane helix</keyword>
<feature type="transmembrane region" description="Helical" evidence="8">
    <location>
        <begin position="371"/>
        <end position="392"/>
    </location>
</feature>
<sequence length="394" mass="43684">MAETVFVEQAARVRHRWINFVLFWCALIVVSSAYVTTPLFSIFETTFDVSKTMSAWTSSSFSFFYAVGFLLFGPLADRIGRKQVIVFGMISLTIVTPLIAMASSFWSLVVLRGIQGFVASTFAPSALAYAFDVIPSKKIVTTIGFISFGYVTSGIFGQVLGDAFSQWGSWRMVFLFFGGLYFITFLTVLLLLPSPKKPGHKEGISFYLYHSKLIFKQRNFVFIYLITIMLLLTFMGMYTLLGSFLKGEPYYLNDREILGVRAIGIVGMLVSPFVGRIVGEIGVLTTLRLGLSLATMGLLLLGIGSNITFVIVMSIIYVFGISLIFPAIMVLIGELGGDRRALANAFYAFILFIGAMLGPIVAISFMTFTTYFFTLLALSLLLVLAFIFSIFIRV</sequence>
<proteinExistence type="inferred from homology"/>
<evidence type="ECO:0000259" key="9">
    <source>
        <dbReference type="PROSITE" id="PS50850"/>
    </source>
</evidence>
<dbReference type="Gene3D" id="1.20.1250.20">
    <property type="entry name" value="MFS general substrate transporter like domains"/>
    <property type="match status" value="1"/>
</dbReference>
<keyword evidence="11" id="KW-1185">Reference proteome</keyword>
<dbReference type="RefSeq" id="WP_186869598.1">
    <property type="nucleotide sequence ID" value="NZ_JACOOL010000005.1"/>
</dbReference>
<accession>A0A923L5I8</accession>
<keyword evidence="3" id="KW-0813">Transport</keyword>
<dbReference type="InterPro" id="IPR036259">
    <property type="entry name" value="MFS_trans_sf"/>
</dbReference>
<feature type="transmembrane region" description="Helical" evidence="8">
    <location>
        <begin position="172"/>
        <end position="192"/>
    </location>
</feature>
<reference evidence="10" key="1">
    <citation type="submission" date="2020-08" db="EMBL/GenBank/DDBJ databases">
        <title>Genome public.</title>
        <authorList>
            <person name="Liu C."/>
            <person name="Sun Q."/>
        </authorList>
    </citation>
    <scope>NUCLEOTIDE SEQUENCE</scope>
    <source>
        <strain evidence="10">BX22</strain>
    </source>
</reference>
<dbReference type="GO" id="GO:0005886">
    <property type="term" value="C:plasma membrane"/>
    <property type="evidence" value="ECO:0007669"/>
    <property type="project" value="UniProtKB-SubCell"/>
</dbReference>
<evidence type="ECO:0000256" key="1">
    <source>
        <dbReference type="ARBA" id="ARBA00004651"/>
    </source>
</evidence>
<dbReference type="InterPro" id="IPR020846">
    <property type="entry name" value="MFS_dom"/>
</dbReference>
<dbReference type="Proteomes" id="UP000637359">
    <property type="component" value="Unassembled WGS sequence"/>
</dbReference>
<dbReference type="Pfam" id="PF07690">
    <property type="entry name" value="MFS_1"/>
    <property type="match status" value="1"/>
</dbReference>
<dbReference type="EMBL" id="JACOOL010000005">
    <property type="protein sequence ID" value="MBC5636885.1"/>
    <property type="molecule type" value="Genomic_DNA"/>
</dbReference>
<evidence type="ECO:0000256" key="8">
    <source>
        <dbReference type="SAM" id="Phobius"/>
    </source>
</evidence>